<dbReference type="EMBL" id="GGYP01001520">
    <property type="protein sequence ID" value="MDE46291.1"/>
    <property type="molecule type" value="Transcribed_RNA"/>
</dbReference>
<feature type="domain" description="CMP/dCMP-type deaminase" evidence="2">
    <location>
        <begin position="1"/>
        <end position="118"/>
    </location>
</feature>
<dbReference type="PANTHER" id="PTHR11079">
    <property type="entry name" value="CYTOSINE DEAMINASE FAMILY MEMBER"/>
    <property type="match status" value="1"/>
</dbReference>
<proteinExistence type="predicted"/>
<organism evidence="3">
    <name type="scientific">Aceria tosichella</name>
    <name type="common">wheat curl mite</name>
    <dbReference type="NCBI Taxonomy" id="561515"/>
    <lineage>
        <taxon>Eukaryota</taxon>
        <taxon>Metazoa</taxon>
        <taxon>Ecdysozoa</taxon>
        <taxon>Arthropoda</taxon>
        <taxon>Chelicerata</taxon>
        <taxon>Arachnida</taxon>
        <taxon>Acari</taxon>
        <taxon>Acariformes</taxon>
        <taxon>Trombidiformes</taxon>
        <taxon>Prostigmata</taxon>
        <taxon>Eupodina</taxon>
        <taxon>Eriophyoidea</taxon>
        <taxon>Eriophyidae</taxon>
        <taxon>Eriophyinae</taxon>
        <taxon>Aceriini</taxon>
        <taxon>Aceria</taxon>
    </lineage>
</organism>
<dbReference type="AlphaFoldDB" id="A0A6G1S7U5"/>
<dbReference type="CDD" id="cd01285">
    <property type="entry name" value="nucleoside_deaminase"/>
    <property type="match status" value="1"/>
</dbReference>
<dbReference type="Gene3D" id="3.40.140.10">
    <property type="entry name" value="Cytidine Deaminase, domain 2"/>
    <property type="match status" value="1"/>
</dbReference>
<dbReference type="SUPFAM" id="SSF53927">
    <property type="entry name" value="Cytidine deaminase-like"/>
    <property type="match status" value="1"/>
</dbReference>
<gene>
    <name evidence="3" type="primary">Adat2_1</name>
    <name evidence="3" type="ORF">g.8148</name>
</gene>
<dbReference type="InterPro" id="IPR002125">
    <property type="entry name" value="CMP_dCMP_dom"/>
</dbReference>
<dbReference type="GO" id="GO:0046872">
    <property type="term" value="F:metal ion binding"/>
    <property type="evidence" value="ECO:0007669"/>
    <property type="project" value="UniProtKB-KW"/>
</dbReference>
<dbReference type="GO" id="GO:0005634">
    <property type="term" value="C:nucleus"/>
    <property type="evidence" value="ECO:0007669"/>
    <property type="project" value="TreeGrafter"/>
</dbReference>
<evidence type="ECO:0000259" key="2">
    <source>
        <dbReference type="PROSITE" id="PS51747"/>
    </source>
</evidence>
<dbReference type="Pfam" id="PF00383">
    <property type="entry name" value="dCMP_cyt_deam_1"/>
    <property type="match status" value="1"/>
</dbReference>
<evidence type="ECO:0000313" key="3">
    <source>
        <dbReference type="EMBL" id="MDE46291.1"/>
    </source>
</evidence>
<dbReference type="PROSITE" id="PS51747">
    <property type="entry name" value="CYT_DCMP_DEAMINASES_2"/>
    <property type="match status" value="1"/>
</dbReference>
<evidence type="ECO:0000256" key="1">
    <source>
        <dbReference type="ARBA" id="ARBA00022801"/>
    </source>
</evidence>
<accession>A0A6G1S7U5</accession>
<reference evidence="3" key="1">
    <citation type="submission" date="2018-10" db="EMBL/GenBank/DDBJ databases">
        <title>Transcriptome assembly of Aceria tosichella (Wheat curl mite) Type 2.</title>
        <authorList>
            <person name="Scully E.D."/>
            <person name="Geib S.M."/>
            <person name="Palmer N.A."/>
            <person name="Gupta A.K."/>
            <person name="Sarath G."/>
            <person name="Tatineni S."/>
        </authorList>
    </citation>
    <scope>NUCLEOTIDE SEQUENCE</scope>
    <source>
        <strain evidence="3">LincolnNE</strain>
    </source>
</reference>
<dbReference type="GO" id="GO:0052717">
    <property type="term" value="F:tRNA-specific adenosine-34 deaminase activity"/>
    <property type="evidence" value="ECO:0007669"/>
    <property type="project" value="UniProtKB-EC"/>
</dbReference>
<dbReference type="GO" id="GO:0005737">
    <property type="term" value="C:cytoplasm"/>
    <property type="evidence" value="ECO:0007669"/>
    <property type="project" value="TreeGrafter"/>
</dbReference>
<sequence length="189" mass="21585">MKDSLFQECVEQAELALSEKEVAIGCVFYNTQTNEIIARGRNSVNASKNATRHAEMNCIDDTLRWCHDNQLEPDDLWPQLDVYVTCEPCIMCARILRNLKFNCVYYGCSNERFGGCRSVLNVANDDKIIKEKKLEFVYGIRERETINLLKTFYSAENLNAPDGLRKVKKPRLDLGTKTTITTTTEANNT</sequence>
<name>A0A6G1S7U5_9ACAR</name>
<dbReference type="PANTHER" id="PTHR11079:SF149">
    <property type="entry name" value="TRNA-SPECIFIC ADENOSINE DEAMINASE 2"/>
    <property type="match status" value="1"/>
</dbReference>
<dbReference type="InterPro" id="IPR016193">
    <property type="entry name" value="Cytidine_deaminase-like"/>
</dbReference>
<protein>
    <submittedName>
        <fullName evidence="3">tRNA-specific adenosine deaminase 2</fullName>
    </submittedName>
</protein>
<dbReference type="GO" id="GO:0002100">
    <property type="term" value="P:tRNA wobble adenosine to inosine editing"/>
    <property type="evidence" value="ECO:0007669"/>
    <property type="project" value="InterPro"/>
</dbReference>
<keyword evidence="1" id="KW-0378">Hydrolase</keyword>